<accession>A0ABU4SLH5</accession>
<evidence type="ECO:0000256" key="1">
    <source>
        <dbReference type="SAM" id="SignalP"/>
    </source>
</evidence>
<evidence type="ECO:0000313" key="3">
    <source>
        <dbReference type="Proteomes" id="UP001271640"/>
    </source>
</evidence>
<feature type="chain" id="PRO_5047062913" description="Protease" evidence="1">
    <location>
        <begin position="23"/>
        <end position="275"/>
    </location>
</feature>
<comment type="caution">
    <text evidence="2">The sequence shown here is derived from an EMBL/GenBank/DDBJ whole genome shotgun (WGS) entry which is preliminary data.</text>
</comment>
<keyword evidence="3" id="KW-1185">Reference proteome</keyword>
<proteinExistence type="predicted"/>
<feature type="signal peptide" evidence="1">
    <location>
        <begin position="1"/>
        <end position="22"/>
    </location>
</feature>
<protein>
    <recommendedName>
        <fullName evidence="4">Protease</fullName>
    </recommendedName>
</protein>
<gene>
    <name evidence="2" type="ORF">FE394_09875</name>
</gene>
<dbReference type="Gene3D" id="2.40.70.10">
    <property type="entry name" value="Acid Proteases"/>
    <property type="match status" value="1"/>
</dbReference>
<dbReference type="InterPro" id="IPR021109">
    <property type="entry name" value="Peptidase_aspartic_dom_sf"/>
</dbReference>
<dbReference type="EMBL" id="VCDP01000034">
    <property type="protein sequence ID" value="MDX7999502.1"/>
    <property type="molecule type" value="Genomic_DNA"/>
</dbReference>
<evidence type="ECO:0000313" key="2">
    <source>
        <dbReference type="EMBL" id="MDX7999502.1"/>
    </source>
</evidence>
<name>A0ABU4SLH5_9GAMM</name>
<reference evidence="3" key="1">
    <citation type="journal article" date="2024" name="Toxins">
        <title>Genome Sequence Analysis of Native Xenorhabdus Strains Isolated from Entomopathogenic Nematodes in Argentina.</title>
        <authorList>
            <person name="Palma L."/>
            <person name="Frizzo L."/>
            <person name="Kaiser S."/>
            <person name="Berry C."/>
            <person name="Caballero P."/>
            <person name="Bode H.B."/>
            <person name="Del Valle E.E."/>
        </authorList>
    </citation>
    <scope>NUCLEOTIDE SEQUENCE [LARGE SCALE GENOMIC DNA]</scope>
    <source>
        <strain evidence="3">Reich</strain>
    </source>
</reference>
<evidence type="ECO:0008006" key="4">
    <source>
        <dbReference type="Google" id="ProtNLM"/>
    </source>
</evidence>
<dbReference type="Proteomes" id="UP001271640">
    <property type="component" value="Unassembled WGS sequence"/>
</dbReference>
<sequence length="275" mass="30107">MNRVLSVCMALCFTIAPATVQAEITAPIVYLDRATPSVSLNINGKEIDKIEIDTGASAAFYLPQSVFDSIFQEQKIRTTTTQSYDIFGVESSTVTASPANITVNGKSLSNVDIEILKPWGNGGMLDDNGQLRINGVLGLGVAKNKTLVIDYASKMLTITDNLKTLPAGYRWQSIPFTREKHGIEIKVQSDNKKIYRMVIDTGASHTVLFSKEGCIDFSRACPKKTIVTPDGIKLSALLLQVTDDRINFDGLLGDDFLSNRVLIISNDRLMISLPK</sequence>
<keyword evidence="1" id="KW-0732">Signal</keyword>
<dbReference type="RefSeq" id="WP_319926224.1">
    <property type="nucleotide sequence ID" value="NZ_VCDP01000034.1"/>
</dbReference>
<organism evidence="2 3">
    <name type="scientific">Xenorhabdus littoralis</name>
    <dbReference type="NCBI Taxonomy" id="2582835"/>
    <lineage>
        <taxon>Bacteria</taxon>
        <taxon>Pseudomonadati</taxon>
        <taxon>Pseudomonadota</taxon>
        <taxon>Gammaproteobacteria</taxon>
        <taxon>Enterobacterales</taxon>
        <taxon>Morganellaceae</taxon>
        <taxon>Xenorhabdus</taxon>
    </lineage>
</organism>